<evidence type="ECO:0000313" key="3">
    <source>
        <dbReference type="Proteomes" id="UP000824037"/>
    </source>
</evidence>
<gene>
    <name evidence="2" type="ORF">H9815_20295</name>
</gene>
<accession>A0A9D2J737</accession>
<protein>
    <submittedName>
        <fullName evidence="2">Uncharacterized protein</fullName>
    </submittedName>
</protein>
<proteinExistence type="predicted"/>
<name>A0A9D2J737_9MICO</name>
<dbReference type="AlphaFoldDB" id="A0A9D2J737"/>
<evidence type="ECO:0000256" key="1">
    <source>
        <dbReference type="SAM" id="MobiDB-lite"/>
    </source>
</evidence>
<reference evidence="2" key="2">
    <citation type="submission" date="2021-04" db="EMBL/GenBank/DDBJ databases">
        <authorList>
            <person name="Gilroy R."/>
        </authorList>
    </citation>
    <scope>NUCLEOTIDE SEQUENCE</scope>
    <source>
        <strain evidence="2">ChiGjej4B4-7305</strain>
    </source>
</reference>
<reference evidence="2" key="1">
    <citation type="journal article" date="2021" name="PeerJ">
        <title>Extensive microbial diversity within the chicken gut microbiome revealed by metagenomics and culture.</title>
        <authorList>
            <person name="Gilroy R."/>
            <person name="Ravi A."/>
            <person name="Getino M."/>
            <person name="Pursley I."/>
            <person name="Horton D.L."/>
            <person name="Alikhan N.F."/>
            <person name="Baker D."/>
            <person name="Gharbi K."/>
            <person name="Hall N."/>
            <person name="Watson M."/>
            <person name="Adriaenssens E.M."/>
            <person name="Foster-Nyarko E."/>
            <person name="Jarju S."/>
            <person name="Secka A."/>
            <person name="Antonio M."/>
            <person name="Oren A."/>
            <person name="Chaudhuri R.R."/>
            <person name="La Ragione R."/>
            <person name="Hildebrand F."/>
            <person name="Pallen M.J."/>
        </authorList>
    </citation>
    <scope>NUCLEOTIDE SEQUENCE</scope>
    <source>
        <strain evidence="2">ChiGjej4B4-7305</strain>
    </source>
</reference>
<feature type="region of interest" description="Disordered" evidence="1">
    <location>
        <begin position="36"/>
        <end position="56"/>
    </location>
</feature>
<sequence>MKLAGTRSWRFAVEVSDLLHLALRVRDGAGLAVPAGQDVPPELLDSPVPRNPSESVGAVVDPDGAGSQWLPWWRELVELESRRQLLRPDQVRQPWGTVTRRLRTELAAAADPPRFDALSQRPALQAAARAVGPAPRRSIDRQLRQARGWRDVIDWPVVNRAVHSVAEETSTNVNELNGCALVLLVRGSWWQPVGPGAVLCSLAAAADPDTAAELVRAAVRSGL</sequence>
<dbReference type="EMBL" id="DXBY01000345">
    <property type="protein sequence ID" value="HIZ38124.1"/>
    <property type="molecule type" value="Genomic_DNA"/>
</dbReference>
<organism evidence="2 3">
    <name type="scientific">Candidatus Ruania gallistercoris</name>
    <dbReference type="NCBI Taxonomy" id="2838746"/>
    <lineage>
        <taxon>Bacteria</taxon>
        <taxon>Bacillati</taxon>
        <taxon>Actinomycetota</taxon>
        <taxon>Actinomycetes</taxon>
        <taxon>Micrococcales</taxon>
        <taxon>Ruaniaceae</taxon>
        <taxon>Ruania</taxon>
    </lineage>
</organism>
<dbReference type="Proteomes" id="UP000824037">
    <property type="component" value="Unassembled WGS sequence"/>
</dbReference>
<comment type="caution">
    <text evidence="2">The sequence shown here is derived from an EMBL/GenBank/DDBJ whole genome shotgun (WGS) entry which is preliminary data.</text>
</comment>
<evidence type="ECO:0000313" key="2">
    <source>
        <dbReference type="EMBL" id="HIZ38124.1"/>
    </source>
</evidence>